<dbReference type="EMBL" id="DXBU01000170">
    <property type="protein sequence ID" value="HIZ23634.1"/>
    <property type="molecule type" value="Genomic_DNA"/>
</dbReference>
<evidence type="ECO:0000259" key="1">
    <source>
        <dbReference type="Pfam" id="PF01832"/>
    </source>
</evidence>
<dbReference type="Proteomes" id="UP000824041">
    <property type="component" value="Unassembled WGS sequence"/>
</dbReference>
<dbReference type="Pfam" id="PF01832">
    <property type="entry name" value="Glucosaminidase"/>
    <property type="match status" value="1"/>
</dbReference>
<dbReference type="Gene3D" id="1.10.530.10">
    <property type="match status" value="1"/>
</dbReference>
<organism evidence="2 3">
    <name type="scientific">Candidatus Blautia faecigallinarum</name>
    <dbReference type="NCBI Taxonomy" id="2838488"/>
    <lineage>
        <taxon>Bacteria</taxon>
        <taxon>Bacillati</taxon>
        <taxon>Bacillota</taxon>
        <taxon>Clostridia</taxon>
        <taxon>Lachnospirales</taxon>
        <taxon>Lachnospiraceae</taxon>
        <taxon>Blautia</taxon>
    </lineage>
</organism>
<sequence length="264" mass="28636">MSIRKEKNLLRRLGIGFLTGVLVIGAPLSVTASADTAGENTDLSNEGQIHKPAYLEEQEESILSEEDPTNNSYGYYTIVGGSTVTVEDMTSYYNQQNVEYPSAALGAGGAGTIEEFCTILYEEAEAEEIRAEVVFVQSMLETGWLQFQGVCRVEQYNFAGIGATGGDEEGNSFADVRTGLRAQVQHLKAYASSQELVNACVDPRFDLVVRESAPYVEWLGIQENPYGGGWAGGDDYGYKLRELIAGLKGTEYVSPTPVPASQQP</sequence>
<comment type="caution">
    <text evidence="2">The sequence shown here is derived from an EMBL/GenBank/DDBJ whole genome shotgun (WGS) entry which is preliminary data.</text>
</comment>
<reference evidence="2" key="1">
    <citation type="journal article" date="2021" name="PeerJ">
        <title>Extensive microbial diversity within the chicken gut microbiome revealed by metagenomics and culture.</title>
        <authorList>
            <person name="Gilroy R."/>
            <person name="Ravi A."/>
            <person name="Getino M."/>
            <person name="Pursley I."/>
            <person name="Horton D.L."/>
            <person name="Alikhan N.F."/>
            <person name="Baker D."/>
            <person name="Gharbi K."/>
            <person name="Hall N."/>
            <person name="Watson M."/>
            <person name="Adriaenssens E.M."/>
            <person name="Foster-Nyarko E."/>
            <person name="Jarju S."/>
            <person name="Secka A."/>
            <person name="Antonio M."/>
            <person name="Oren A."/>
            <person name="Chaudhuri R.R."/>
            <person name="La Ragione R."/>
            <person name="Hildebrand F."/>
            <person name="Pallen M.J."/>
        </authorList>
    </citation>
    <scope>NUCLEOTIDE SEQUENCE</scope>
    <source>
        <strain evidence="2">14324</strain>
    </source>
</reference>
<dbReference type="GO" id="GO:0004040">
    <property type="term" value="F:amidase activity"/>
    <property type="evidence" value="ECO:0007669"/>
    <property type="project" value="InterPro"/>
</dbReference>
<evidence type="ECO:0000313" key="3">
    <source>
        <dbReference type="Proteomes" id="UP000824041"/>
    </source>
</evidence>
<name>A0A9D2DV80_9FIRM</name>
<protein>
    <submittedName>
        <fullName evidence="2">Glucosaminidase domain-containing protein</fullName>
    </submittedName>
</protein>
<dbReference type="InterPro" id="IPR002901">
    <property type="entry name" value="MGlyc_endo_b_GlcNAc-like_dom"/>
</dbReference>
<proteinExistence type="predicted"/>
<gene>
    <name evidence="2" type="ORF">IAA21_12730</name>
</gene>
<accession>A0A9D2DV80</accession>
<evidence type="ECO:0000313" key="2">
    <source>
        <dbReference type="EMBL" id="HIZ23634.1"/>
    </source>
</evidence>
<feature type="domain" description="Mannosyl-glycoprotein endo-beta-N-acetylglucosamidase-like" evidence="1">
    <location>
        <begin position="120"/>
        <end position="247"/>
    </location>
</feature>
<dbReference type="AlphaFoldDB" id="A0A9D2DV80"/>
<reference evidence="2" key="2">
    <citation type="submission" date="2021-04" db="EMBL/GenBank/DDBJ databases">
        <authorList>
            <person name="Gilroy R."/>
        </authorList>
    </citation>
    <scope>NUCLEOTIDE SEQUENCE</scope>
    <source>
        <strain evidence="2">14324</strain>
    </source>
</reference>